<keyword evidence="2" id="KW-1185">Reference proteome</keyword>
<protein>
    <submittedName>
        <fullName evidence="1">Uncharacterized protein</fullName>
    </submittedName>
</protein>
<dbReference type="AlphaFoldDB" id="A0A3M7S0U0"/>
<evidence type="ECO:0000313" key="2">
    <source>
        <dbReference type="Proteomes" id="UP000276133"/>
    </source>
</evidence>
<sequence>MQIGIFKKDQIIKKKDEKNSLFIERVDQPYREERPSKRVDILGHLEILKERKGTAENLSACTVFDELSESGSIFKGYNLKI</sequence>
<proteinExistence type="predicted"/>
<dbReference type="EMBL" id="REGN01002233">
    <property type="protein sequence ID" value="RNA29372.1"/>
    <property type="molecule type" value="Genomic_DNA"/>
</dbReference>
<name>A0A3M7S0U0_BRAPC</name>
<evidence type="ECO:0000313" key="1">
    <source>
        <dbReference type="EMBL" id="RNA29372.1"/>
    </source>
</evidence>
<comment type="caution">
    <text evidence="1">The sequence shown here is derived from an EMBL/GenBank/DDBJ whole genome shotgun (WGS) entry which is preliminary data.</text>
</comment>
<gene>
    <name evidence="1" type="ORF">BpHYR1_047953</name>
</gene>
<reference evidence="1 2" key="1">
    <citation type="journal article" date="2018" name="Sci. Rep.">
        <title>Genomic signatures of local adaptation to the degree of environmental predictability in rotifers.</title>
        <authorList>
            <person name="Franch-Gras L."/>
            <person name="Hahn C."/>
            <person name="Garcia-Roger E.M."/>
            <person name="Carmona M.J."/>
            <person name="Serra M."/>
            <person name="Gomez A."/>
        </authorList>
    </citation>
    <scope>NUCLEOTIDE SEQUENCE [LARGE SCALE GENOMIC DNA]</scope>
    <source>
        <strain evidence="1">HYR1</strain>
    </source>
</reference>
<accession>A0A3M7S0U0</accession>
<dbReference type="Proteomes" id="UP000276133">
    <property type="component" value="Unassembled WGS sequence"/>
</dbReference>
<organism evidence="1 2">
    <name type="scientific">Brachionus plicatilis</name>
    <name type="common">Marine rotifer</name>
    <name type="synonym">Brachionus muelleri</name>
    <dbReference type="NCBI Taxonomy" id="10195"/>
    <lineage>
        <taxon>Eukaryota</taxon>
        <taxon>Metazoa</taxon>
        <taxon>Spiralia</taxon>
        <taxon>Gnathifera</taxon>
        <taxon>Rotifera</taxon>
        <taxon>Eurotatoria</taxon>
        <taxon>Monogononta</taxon>
        <taxon>Pseudotrocha</taxon>
        <taxon>Ploima</taxon>
        <taxon>Brachionidae</taxon>
        <taxon>Brachionus</taxon>
    </lineage>
</organism>